<organism evidence="1 2">
    <name type="scientific">Pseudomonas jessenii</name>
    <dbReference type="NCBI Taxonomy" id="77298"/>
    <lineage>
        <taxon>Bacteria</taxon>
        <taxon>Pseudomonadati</taxon>
        <taxon>Pseudomonadota</taxon>
        <taxon>Gammaproteobacteria</taxon>
        <taxon>Pseudomonadales</taxon>
        <taxon>Pseudomonadaceae</taxon>
        <taxon>Pseudomonas</taxon>
    </lineage>
</organism>
<comment type="caution">
    <text evidence="1">The sequence shown here is derived from an EMBL/GenBank/DDBJ whole genome shotgun (WGS) entry which is preliminary data.</text>
</comment>
<dbReference type="EMBL" id="VDDB01000013">
    <property type="protein sequence ID" value="TNB94543.1"/>
    <property type="molecule type" value="Genomic_DNA"/>
</dbReference>
<evidence type="ECO:0000313" key="1">
    <source>
        <dbReference type="EMBL" id="TNB94543.1"/>
    </source>
</evidence>
<accession>A0A5C4KVT5</accession>
<gene>
    <name evidence="1" type="ORF">FHG55_15975</name>
</gene>
<dbReference type="AlphaFoldDB" id="A0A5C4KVT5"/>
<proteinExistence type="predicted"/>
<reference evidence="1" key="1">
    <citation type="submission" date="2019-06" db="EMBL/GenBank/DDBJ databases">
        <title>Pseudomonas-derived Butenolides : (Bio)synthesis of Styrolides.</title>
        <authorList>
            <person name="Klapper M."/>
            <person name="Chowdhury S."/>
            <person name="Stallforth P."/>
        </authorList>
    </citation>
    <scope>NUCLEOTIDE SEQUENCE [LARGE SCALE GENOMIC DNA]</scope>
    <source>
        <strain evidence="1">EC-S101</strain>
    </source>
</reference>
<dbReference type="Proteomes" id="UP000306272">
    <property type="component" value="Unassembled WGS sequence"/>
</dbReference>
<name>A0A5C4KVT5_PSEJE</name>
<sequence>MQLLRQLRKFVDCKIVFASKLAPTGECIRNVGASLLAKAVVQPPIIFMTVAPPENATSCLSPNALTNRRCSAGNA</sequence>
<protein>
    <submittedName>
        <fullName evidence="1">Uncharacterized protein</fullName>
    </submittedName>
</protein>
<evidence type="ECO:0000313" key="2">
    <source>
        <dbReference type="Proteomes" id="UP000306272"/>
    </source>
</evidence>
<keyword evidence="2" id="KW-1185">Reference proteome</keyword>